<evidence type="ECO:0000313" key="2">
    <source>
        <dbReference type="EMBL" id="PSS03433.1"/>
    </source>
</evidence>
<evidence type="ECO:0000313" key="3">
    <source>
        <dbReference type="Proteomes" id="UP000241462"/>
    </source>
</evidence>
<dbReference type="AlphaFoldDB" id="A0A2T3AM12"/>
<dbReference type="InParanoid" id="A0A2T3AM12"/>
<dbReference type="EMBL" id="KZ678375">
    <property type="protein sequence ID" value="PSS03433.1"/>
    <property type="molecule type" value="Genomic_DNA"/>
</dbReference>
<feature type="compositionally biased region" description="Polar residues" evidence="1">
    <location>
        <begin position="7"/>
        <end position="18"/>
    </location>
</feature>
<proteinExistence type="predicted"/>
<sequence>MAKATAKKQQSSRANPVSQRGRPGKKGPVDKKEASKDPKASHLYTDDNPETTLQGTGFKDEAAATKTISLVSERSLLYQWQVINTMYNRAKHHPHKTKDIEKAIAIFGIWLAETYPKAKAEQRVFKPLSKKTVEALLPDLKARSGVNTAFAEIYIGLDRKKRLANVLVDNSKPAGPDWDRARIDALSKLVPDKDKEFDDQELWEEDGTLSNHHVALLAWAWSPLSEYKLLKGANKG</sequence>
<dbReference type="Proteomes" id="UP000241462">
    <property type="component" value="Unassembled WGS sequence"/>
</dbReference>
<accession>A0A2T3AM12</accession>
<evidence type="ECO:0000256" key="1">
    <source>
        <dbReference type="SAM" id="MobiDB-lite"/>
    </source>
</evidence>
<reference evidence="2 3" key="1">
    <citation type="journal article" date="2018" name="Mycol. Prog.">
        <title>Coniella lustricola, a new species from submerged detritus.</title>
        <authorList>
            <person name="Raudabaugh D.B."/>
            <person name="Iturriaga T."/>
            <person name="Carver A."/>
            <person name="Mondo S."/>
            <person name="Pangilinan J."/>
            <person name="Lipzen A."/>
            <person name="He G."/>
            <person name="Amirebrahimi M."/>
            <person name="Grigoriev I.V."/>
            <person name="Miller A.N."/>
        </authorList>
    </citation>
    <scope>NUCLEOTIDE SEQUENCE [LARGE SCALE GENOMIC DNA]</scope>
    <source>
        <strain evidence="2 3">B22-T-1</strain>
    </source>
</reference>
<feature type="compositionally biased region" description="Basic and acidic residues" evidence="1">
    <location>
        <begin position="27"/>
        <end position="40"/>
    </location>
</feature>
<organism evidence="2 3">
    <name type="scientific">Coniella lustricola</name>
    <dbReference type="NCBI Taxonomy" id="2025994"/>
    <lineage>
        <taxon>Eukaryota</taxon>
        <taxon>Fungi</taxon>
        <taxon>Dikarya</taxon>
        <taxon>Ascomycota</taxon>
        <taxon>Pezizomycotina</taxon>
        <taxon>Sordariomycetes</taxon>
        <taxon>Sordariomycetidae</taxon>
        <taxon>Diaporthales</taxon>
        <taxon>Schizoparmaceae</taxon>
        <taxon>Coniella</taxon>
    </lineage>
</organism>
<name>A0A2T3AM12_9PEZI</name>
<gene>
    <name evidence="2" type="ORF">BD289DRAFT_449529</name>
</gene>
<protein>
    <submittedName>
        <fullName evidence="2">Uncharacterized protein</fullName>
    </submittedName>
</protein>
<feature type="region of interest" description="Disordered" evidence="1">
    <location>
        <begin position="1"/>
        <end position="57"/>
    </location>
</feature>
<keyword evidence="3" id="KW-1185">Reference proteome</keyword>
<dbReference type="OrthoDB" id="8188991at2759"/>